<reference evidence="2 3" key="1">
    <citation type="journal article" date="2016" name="Int. J. Mol. Sci.">
        <title>Comparative genomics of the extreme acidophile Acidithiobacillus thiooxidans reveals intraspecific divergence and niche adaptation.</title>
        <authorList>
            <person name="Zhang X."/>
            <person name="Feng X."/>
            <person name="Tao J."/>
            <person name="Ma L."/>
            <person name="Xiao Y."/>
            <person name="Liang Y."/>
            <person name="Liu X."/>
            <person name="Yin H."/>
        </authorList>
    </citation>
    <scope>NUCLEOTIDE SEQUENCE [LARGE SCALE GENOMIC DNA]</scope>
    <source>
        <strain evidence="2 3">A02</strain>
        <strain evidence="1">DXS-W</strain>
    </source>
</reference>
<dbReference type="EMBL" id="LWRY01000035">
    <property type="protein sequence ID" value="OCX74660.1"/>
    <property type="molecule type" value="Genomic_DNA"/>
</dbReference>
<keyword evidence="4" id="KW-1185">Reference proteome</keyword>
<evidence type="ECO:0000313" key="1">
    <source>
        <dbReference type="EMBL" id="OCX74660.1"/>
    </source>
</evidence>
<dbReference type="PANTHER" id="PTHR33973:SF4">
    <property type="entry name" value="OS07G0153300 PROTEIN"/>
    <property type="match status" value="1"/>
</dbReference>
<sequence length="255" mass="29608">MATTSSTLKGGLLLGRVMHRRLQPLRRAFHYRTFSICFDLDDLSLLQKILCRFSPLRFHGRDHGGRDGSPLSAWIRDIFAEQQIEVSRFVLVTYPRLWGYVFNPVSFWLGLDEAGRLRGVLAEVNNTFGEHHSYLLAHADRRAIGKGDWLVANKAFHVSPFLPVEGQYRFRFHLEDQGFQADIHYLDADGAPCLITQIAGQRRDLNISSIWRAVLQQPFMTFSVVFFIHWQAIRLWRAHIRFHKKPEPPQQEISL</sequence>
<dbReference type="Proteomes" id="UP000094893">
    <property type="component" value="Unassembled WGS sequence"/>
</dbReference>
<dbReference type="OrthoDB" id="9778801at2"/>
<dbReference type="AlphaFoldDB" id="A0A1C2JIB7"/>
<evidence type="ECO:0000313" key="4">
    <source>
        <dbReference type="Proteomes" id="UP000095008"/>
    </source>
</evidence>
<dbReference type="STRING" id="930.GCA_002079865_03574"/>
<dbReference type="Proteomes" id="UP000095008">
    <property type="component" value="Unassembled WGS sequence"/>
</dbReference>
<evidence type="ECO:0008006" key="5">
    <source>
        <dbReference type="Google" id="ProtNLM"/>
    </source>
</evidence>
<evidence type="ECO:0000313" key="2">
    <source>
        <dbReference type="EMBL" id="OCX76312.1"/>
    </source>
</evidence>
<dbReference type="RefSeq" id="WP_024894759.1">
    <property type="nucleotide sequence ID" value="NZ_LWRY01000035.1"/>
</dbReference>
<dbReference type="PANTHER" id="PTHR33973">
    <property type="entry name" value="OS07G0153300 PROTEIN"/>
    <property type="match status" value="1"/>
</dbReference>
<comment type="caution">
    <text evidence="2">The sequence shown here is derived from an EMBL/GenBank/DDBJ whole genome shotgun (WGS) entry which is preliminary data.</text>
</comment>
<accession>A0A1C2JIB7</accession>
<organism evidence="2 3">
    <name type="scientific">Acidithiobacillus thiooxidans</name>
    <name type="common">Thiobacillus thiooxidans</name>
    <dbReference type="NCBI Taxonomy" id="930"/>
    <lineage>
        <taxon>Bacteria</taxon>
        <taxon>Pseudomonadati</taxon>
        <taxon>Pseudomonadota</taxon>
        <taxon>Acidithiobacillia</taxon>
        <taxon>Acidithiobacillales</taxon>
        <taxon>Acidithiobacillaceae</taxon>
        <taxon>Acidithiobacillus</taxon>
    </lineage>
</organism>
<dbReference type="EMBL" id="LWSA01000027">
    <property type="protein sequence ID" value="OCX76312.1"/>
    <property type="molecule type" value="Genomic_DNA"/>
</dbReference>
<dbReference type="eggNOG" id="COG3496">
    <property type="taxonomic scope" value="Bacteria"/>
</dbReference>
<proteinExistence type="predicted"/>
<gene>
    <name evidence="1" type="ORF">A6M23_05690</name>
    <name evidence="2" type="ORF">A6P07_02485</name>
</gene>
<name>A0A1C2JIB7_ACITH</name>
<evidence type="ECO:0000313" key="3">
    <source>
        <dbReference type="Proteomes" id="UP000094893"/>
    </source>
</evidence>
<dbReference type="InterPro" id="IPR010775">
    <property type="entry name" value="DUF1365"/>
</dbReference>
<protein>
    <recommendedName>
        <fullName evidence="5">DUF1365 domain-containing protein</fullName>
    </recommendedName>
</protein>
<dbReference type="Pfam" id="PF07103">
    <property type="entry name" value="DUF1365"/>
    <property type="match status" value="1"/>
</dbReference>